<feature type="domain" description="60S ribosomal export protein NMD3 SH3" evidence="1">
    <location>
        <begin position="43"/>
        <end position="77"/>
    </location>
</feature>
<evidence type="ECO:0000313" key="2">
    <source>
        <dbReference type="EMBL" id="KEH17752.1"/>
    </source>
</evidence>
<protein>
    <submittedName>
        <fullName evidence="2">Transmembrane protein, putative</fullName>
    </submittedName>
</protein>
<dbReference type="InterPro" id="IPR048899">
    <property type="entry name" value="NMD_SH3"/>
</dbReference>
<reference evidence="2 4" key="1">
    <citation type="journal article" date="2011" name="Nature">
        <title>The Medicago genome provides insight into the evolution of rhizobial symbioses.</title>
        <authorList>
            <person name="Young N.D."/>
            <person name="Debelle F."/>
            <person name="Oldroyd G.E."/>
            <person name="Geurts R."/>
            <person name="Cannon S.B."/>
            <person name="Udvardi M.K."/>
            <person name="Benedito V.A."/>
            <person name="Mayer K.F."/>
            <person name="Gouzy J."/>
            <person name="Schoof H."/>
            <person name="Van de Peer Y."/>
            <person name="Proost S."/>
            <person name="Cook D.R."/>
            <person name="Meyers B.C."/>
            <person name="Spannagl M."/>
            <person name="Cheung F."/>
            <person name="De Mita S."/>
            <person name="Krishnakumar V."/>
            <person name="Gundlach H."/>
            <person name="Zhou S."/>
            <person name="Mudge J."/>
            <person name="Bharti A.K."/>
            <person name="Murray J.D."/>
            <person name="Naoumkina M.A."/>
            <person name="Rosen B."/>
            <person name="Silverstein K.A."/>
            <person name="Tang H."/>
            <person name="Rombauts S."/>
            <person name="Zhao P.X."/>
            <person name="Zhou P."/>
            <person name="Barbe V."/>
            <person name="Bardou P."/>
            <person name="Bechner M."/>
            <person name="Bellec A."/>
            <person name="Berger A."/>
            <person name="Berges H."/>
            <person name="Bidwell S."/>
            <person name="Bisseling T."/>
            <person name="Choisne N."/>
            <person name="Couloux A."/>
            <person name="Denny R."/>
            <person name="Deshpande S."/>
            <person name="Dai X."/>
            <person name="Doyle J.J."/>
            <person name="Dudez A.M."/>
            <person name="Farmer A.D."/>
            <person name="Fouteau S."/>
            <person name="Franken C."/>
            <person name="Gibelin C."/>
            <person name="Gish J."/>
            <person name="Goldstein S."/>
            <person name="Gonzalez A.J."/>
            <person name="Green P.J."/>
            <person name="Hallab A."/>
            <person name="Hartog M."/>
            <person name="Hua A."/>
            <person name="Humphray S.J."/>
            <person name="Jeong D.H."/>
            <person name="Jing Y."/>
            <person name="Jocker A."/>
            <person name="Kenton S.M."/>
            <person name="Kim D.J."/>
            <person name="Klee K."/>
            <person name="Lai H."/>
            <person name="Lang C."/>
            <person name="Lin S."/>
            <person name="Macmil S.L."/>
            <person name="Magdelenat G."/>
            <person name="Matthews L."/>
            <person name="McCorrison J."/>
            <person name="Monaghan E.L."/>
            <person name="Mun J.H."/>
            <person name="Najar F.Z."/>
            <person name="Nicholson C."/>
            <person name="Noirot C."/>
            <person name="O'Bleness M."/>
            <person name="Paule C.R."/>
            <person name="Poulain J."/>
            <person name="Prion F."/>
            <person name="Qin B."/>
            <person name="Qu C."/>
            <person name="Retzel E.F."/>
            <person name="Riddle C."/>
            <person name="Sallet E."/>
            <person name="Samain S."/>
            <person name="Samson N."/>
            <person name="Sanders I."/>
            <person name="Saurat O."/>
            <person name="Scarpelli C."/>
            <person name="Schiex T."/>
            <person name="Segurens B."/>
            <person name="Severin A.J."/>
            <person name="Sherrier D.J."/>
            <person name="Shi R."/>
            <person name="Sims S."/>
            <person name="Singer S.R."/>
            <person name="Sinharoy S."/>
            <person name="Sterck L."/>
            <person name="Viollet A."/>
            <person name="Wang B.B."/>
            <person name="Wang K."/>
            <person name="Wang M."/>
            <person name="Wang X."/>
            <person name="Warfsmann J."/>
            <person name="Weissenbach J."/>
            <person name="White D.D."/>
            <person name="White J.D."/>
            <person name="Wiley G.B."/>
            <person name="Wincker P."/>
            <person name="Xing Y."/>
            <person name="Yang L."/>
            <person name="Yao Z."/>
            <person name="Ying F."/>
            <person name="Zhai J."/>
            <person name="Zhou L."/>
            <person name="Zuber A."/>
            <person name="Denarie J."/>
            <person name="Dixon R.A."/>
            <person name="May G.D."/>
            <person name="Schwartz D.C."/>
            <person name="Rogers J."/>
            <person name="Quetier F."/>
            <person name="Town C.D."/>
            <person name="Roe B.A."/>
        </authorList>
    </citation>
    <scope>NUCLEOTIDE SEQUENCE [LARGE SCALE GENOMIC DNA]</scope>
    <source>
        <strain evidence="2">A17</strain>
        <strain evidence="3 4">cv. Jemalong A17</strain>
    </source>
</reference>
<sequence length="85" mass="9998">MWSIQRWPILLKFLLLLLFWHLVRSKFITWQLMWLQWLMINPICLEDLICLPPNAAAILGNIGPIVFCSNVSNDMELDRYIGSIP</sequence>
<evidence type="ECO:0000259" key="1">
    <source>
        <dbReference type="Pfam" id="PF21193"/>
    </source>
</evidence>
<accession>A0A072TJZ8</accession>
<reference evidence="3" key="3">
    <citation type="submission" date="2015-06" db="UniProtKB">
        <authorList>
            <consortium name="EnsemblPlants"/>
        </authorList>
    </citation>
    <scope>IDENTIFICATION</scope>
    <source>
        <strain evidence="3">cv. Jemalong A17</strain>
    </source>
</reference>
<organism evidence="2 4">
    <name type="scientific">Medicago truncatula</name>
    <name type="common">Barrel medic</name>
    <name type="synonym">Medicago tribuloides</name>
    <dbReference type="NCBI Taxonomy" id="3880"/>
    <lineage>
        <taxon>Eukaryota</taxon>
        <taxon>Viridiplantae</taxon>
        <taxon>Streptophyta</taxon>
        <taxon>Embryophyta</taxon>
        <taxon>Tracheophyta</taxon>
        <taxon>Spermatophyta</taxon>
        <taxon>Magnoliopsida</taxon>
        <taxon>eudicotyledons</taxon>
        <taxon>Gunneridae</taxon>
        <taxon>Pentapetalae</taxon>
        <taxon>rosids</taxon>
        <taxon>fabids</taxon>
        <taxon>Fabales</taxon>
        <taxon>Fabaceae</taxon>
        <taxon>Papilionoideae</taxon>
        <taxon>50 kb inversion clade</taxon>
        <taxon>NPAAA clade</taxon>
        <taxon>Hologalegina</taxon>
        <taxon>IRL clade</taxon>
        <taxon>Trifolieae</taxon>
        <taxon>Medicago</taxon>
    </lineage>
</organism>
<proteinExistence type="predicted"/>
<dbReference type="Pfam" id="PF21193">
    <property type="entry name" value="NMD_SH3"/>
    <property type="match status" value="1"/>
</dbReference>
<dbReference type="HOGENOM" id="CLU_2516119_0_0_1"/>
<dbReference type="EMBL" id="KL402726">
    <property type="protein sequence ID" value="KEH17752.1"/>
    <property type="molecule type" value="Genomic_DNA"/>
</dbReference>
<gene>
    <name evidence="2" type="ORF">MTR_0001s0160</name>
</gene>
<evidence type="ECO:0000313" key="4">
    <source>
        <dbReference type="Proteomes" id="UP000002051"/>
    </source>
</evidence>
<reference evidence="2 4" key="2">
    <citation type="journal article" date="2014" name="BMC Genomics">
        <title>An improved genome release (version Mt4.0) for the model legume Medicago truncatula.</title>
        <authorList>
            <person name="Tang H."/>
            <person name="Krishnakumar V."/>
            <person name="Bidwell S."/>
            <person name="Rosen B."/>
            <person name="Chan A."/>
            <person name="Zhou S."/>
            <person name="Gentzbittel L."/>
            <person name="Childs K.L."/>
            <person name="Yandell M."/>
            <person name="Gundlach H."/>
            <person name="Mayer K.F."/>
            <person name="Schwartz D.C."/>
            <person name="Town C.D."/>
        </authorList>
    </citation>
    <scope>GENOME REANNOTATION</scope>
    <source>
        <strain evidence="2">A17</strain>
        <strain evidence="3 4">cv. Jemalong A17</strain>
    </source>
</reference>
<keyword evidence="2" id="KW-0472">Membrane</keyword>
<dbReference type="Proteomes" id="UP000002051">
    <property type="component" value="Unassembled WGS sequence"/>
</dbReference>
<dbReference type="EnsemblPlants" id="KEH17752">
    <property type="protein sequence ID" value="KEH17752"/>
    <property type="gene ID" value="MTR_0001s0160"/>
</dbReference>
<keyword evidence="4" id="KW-1185">Reference proteome</keyword>
<dbReference type="AlphaFoldDB" id="A0A072TJZ8"/>
<keyword evidence="2" id="KW-0812">Transmembrane</keyword>
<name>A0A072TJZ8_MEDTR</name>
<dbReference type="STRING" id="3880.A0A072TJZ8"/>
<evidence type="ECO:0000313" key="3">
    <source>
        <dbReference type="EnsemblPlants" id="KEH17752"/>
    </source>
</evidence>